<evidence type="ECO:0000256" key="1">
    <source>
        <dbReference type="ARBA" id="ARBA00022849"/>
    </source>
</evidence>
<dbReference type="STRING" id="525918.SAMN05660964_01081"/>
<organism evidence="6 7">
    <name type="scientific">Thiothrix caldifontis</name>
    <dbReference type="NCBI Taxonomy" id="525918"/>
    <lineage>
        <taxon>Bacteria</taxon>
        <taxon>Pseudomonadati</taxon>
        <taxon>Pseudomonadota</taxon>
        <taxon>Gammaproteobacteria</taxon>
        <taxon>Thiotrichales</taxon>
        <taxon>Thiotrichaceae</taxon>
        <taxon>Thiothrix</taxon>
    </lineage>
</organism>
<dbReference type="NCBIfam" id="NF007528">
    <property type="entry name" value="PRK10141.1"/>
    <property type="match status" value="1"/>
</dbReference>
<dbReference type="NCBIfam" id="NF033788">
    <property type="entry name" value="HTH_metalloreg"/>
    <property type="match status" value="1"/>
</dbReference>
<evidence type="ECO:0000313" key="6">
    <source>
        <dbReference type="EMBL" id="SEA19581.1"/>
    </source>
</evidence>
<protein>
    <submittedName>
        <fullName evidence="6">Transcriptional regulator, ArsR family</fullName>
    </submittedName>
</protein>
<keyword evidence="7" id="KW-1185">Reference proteome</keyword>
<dbReference type="InterPro" id="IPR011991">
    <property type="entry name" value="ArsR-like_HTH"/>
</dbReference>
<evidence type="ECO:0000256" key="2">
    <source>
        <dbReference type="ARBA" id="ARBA00023015"/>
    </source>
</evidence>
<dbReference type="FunFam" id="1.10.10.10:FF:000279">
    <property type="entry name" value="Transcriptional regulator, ArsR family"/>
    <property type="match status" value="1"/>
</dbReference>
<name>A0A1H3Z867_9GAMM</name>
<dbReference type="SUPFAM" id="SSF46785">
    <property type="entry name" value="Winged helix' DNA-binding domain"/>
    <property type="match status" value="1"/>
</dbReference>
<dbReference type="EMBL" id="FNQP01000005">
    <property type="protein sequence ID" value="SEA19581.1"/>
    <property type="molecule type" value="Genomic_DNA"/>
</dbReference>
<gene>
    <name evidence="6" type="ORF">SAMN05660964_01081</name>
</gene>
<dbReference type="InterPro" id="IPR036390">
    <property type="entry name" value="WH_DNA-bd_sf"/>
</dbReference>
<dbReference type="GO" id="GO:0003700">
    <property type="term" value="F:DNA-binding transcription factor activity"/>
    <property type="evidence" value="ECO:0007669"/>
    <property type="project" value="InterPro"/>
</dbReference>
<proteinExistence type="predicted"/>
<dbReference type="GO" id="GO:0046685">
    <property type="term" value="P:response to arsenic-containing substance"/>
    <property type="evidence" value="ECO:0007669"/>
    <property type="project" value="UniProtKB-KW"/>
</dbReference>
<dbReference type="CDD" id="cd00090">
    <property type="entry name" value="HTH_ARSR"/>
    <property type="match status" value="1"/>
</dbReference>
<keyword evidence="3" id="KW-0238">DNA-binding</keyword>
<evidence type="ECO:0000259" key="5">
    <source>
        <dbReference type="PROSITE" id="PS50987"/>
    </source>
</evidence>
<dbReference type="SMART" id="SM00418">
    <property type="entry name" value="HTH_ARSR"/>
    <property type="match status" value="1"/>
</dbReference>
<keyword evidence="1" id="KW-0059">Arsenical resistance</keyword>
<dbReference type="Pfam" id="PF01022">
    <property type="entry name" value="HTH_5"/>
    <property type="match status" value="1"/>
</dbReference>
<dbReference type="PANTHER" id="PTHR33154">
    <property type="entry name" value="TRANSCRIPTIONAL REGULATOR, ARSR FAMILY"/>
    <property type="match status" value="1"/>
</dbReference>
<dbReference type="AlphaFoldDB" id="A0A1H3Z867"/>
<dbReference type="PROSITE" id="PS50987">
    <property type="entry name" value="HTH_ARSR_2"/>
    <property type="match status" value="1"/>
</dbReference>
<dbReference type="PANTHER" id="PTHR33154:SF18">
    <property type="entry name" value="ARSENICAL RESISTANCE OPERON REPRESSOR"/>
    <property type="match status" value="1"/>
</dbReference>
<dbReference type="Gene3D" id="1.10.10.10">
    <property type="entry name" value="Winged helix-like DNA-binding domain superfamily/Winged helix DNA-binding domain"/>
    <property type="match status" value="1"/>
</dbReference>
<keyword evidence="4" id="KW-0804">Transcription</keyword>
<reference evidence="6 7" key="1">
    <citation type="submission" date="2016-10" db="EMBL/GenBank/DDBJ databases">
        <authorList>
            <person name="de Groot N.N."/>
        </authorList>
    </citation>
    <scope>NUCLEOTIDE SEQUENCE [LARGE SCALE GENOMIC DNA]</scope>
    <source>
        <strain evidence="6 7">DSM 21228</strain>
    </source>
</reference>
<accession>A0A1H3Z867</accession>
<feature type="domain" description="HTH arsR-type" evidence="5">
    <location>
        <begin position="4"/>
        <end position="98"/>
    </location>
</feature>
<dbReference type="InterPro" id="IPR001845">
    <property type="entry name" value="HTH_ArsR_DNA-bd_dom"/>
</dbReference>
<evidence type="ECO:0000256" key="4">
    <source>
        <dbReference type="ARBA" id="ARBA00023163"/>
    </source>
</evidence>
<dbReference type="GO" id="GO:0003677">
    <property type="term" value="F:DNA binding"/>
    <property type="evidence" value="ECO:0007669"/>
    <property type="project" value="UniProtKB-KW"/>
</dbReference>
<evidence type="ECO:0000256" key="3">
    <source>
        <dbReference type="ARBA" id="ARBA00023125"/>
    </source>
</evidence>
<dbReference type="PRINTS" id="PR00778">
    <property type="entry name" value="HTHARSR"/>
</dbReference>
<dbReference type="InterPro" id="IPR036388">
    <property type="entry name" value="WH-like_DNA-bd_sf"/>
</dbReference>
<dbReference type="Proteomes" id="UP000199397">
    <property type="component" value="Unassembled WGS sequence"/>
</dbReference>
<sequence>MFFYRYQNIMQLEIFTKALADQTRLRILLLLAVGRELCVCELTQALELAQPKISRHLAVLRESGLLQDRKTGLWVYYRLHPDLPQWATATLDNLHSGSMTETLFLSDRQRLDNANRIGESCTS</sequence>
<keyword evidence="2" id="KW-0805">Transcription regulation</keyword>
<dbReference type="InterPro" id="IPR051081">
    <property type="entry name" value="HTH_MetalResp_TranReg"/>
</dbReference>
<evidence type="ECO:0000313" key="7">
    <source>
        <dbReference type="Proteomes" id="UP000199397"/>
    </source>
</evidence>